<evidence type="ECO:0000256" key="7">
    <source>
        <dbReference type="ARBA" id="ARBA00023136"/>
    </source>
</evidence>
<comment type="subcellular location">
    <subcellularLocation>
        <location evidence="1">Cell membrane</location>
        <topology evidence="1">Multi-pass membrane protein</topology>
    </subcellularLocation>
</comment>
<evidence type="ECO:0000256" key="6">
    <source>
        <dbReference type="ARBA" id="ARBA00022989"/>
    </source>
</evidence>
<evidence type="ECO:0000256" key="8">
    <source>
        <dbReference type="ARBA" id="ARBA00023170"/>
    </source>
</evidence>
<dbReference type="InParanoid" id="A0A7R8UMB9"/>
<evidence type="ECO:0000313" key="12">
    <source>
        <dbReference type="Proteomes" id="UP000594454"/>
    </source>
</evidence>
<dbReference type="InterPro" id="IPR004117">
    <property type="entry name" value="7tm6_olfct_rcpt"/>
</dbReference>
<keyword evidence="3" id="KW-0716">Sensory transduction</keyword>
<dbReference type="OrthoDB" id="6604226at2759"/>
<evidence type="ECO:0000256" key="3">
    <source>
        <dbReference type="ARBA" id="ARBA00022606"/>
    </source>
</evidence>
<organism evidence="11 12">
    <name type="scientific">Hermetia illucens</name>
    <name type="common">Black soldier fly</name>
    <dbReference type="NCBI Taxonomy" id="343691"/>
    <lineage>
        <taxon>Eukaryota</taxon>
        <taxon>Metazoa</taxon>
        <taxon>Ecdysozoa</taxon>
        <taxon>Arthropoda</taxon>
        <taxon>Hexapoda</taxon>
        <taxon>Insecta</taxon>
        <taxon>Pterygota</taxon>
        <taxon>Neoptera</taxon>
        <taxon>Endopterygota</taxon>
        <taxon>Diptera</taxon>
        <taxon>Brachycera</taxon>
        <taxon>Stratiomyomorpha</taxon>
        <taxon>Stratiomyidae</taxon>
        <taxon>Hermetiinae</taxon>
        <taxon>Hermetia</taxon>
    </lineage>
</organism>
<keyword evidence="8" id="KW-0675">Receptor</keyword>
<evidence type="ECO:0000256" key="5">
    <source>
        <dbReference type="ARBA" id="ARBA00022725"/>
    </source>
</evidence>
<dbReference type="Proteomes" id="UP000594454">
    <property type="component" value="Chromosome 2"/>
</dbReference>
<name>A0A7R8UMB9_HERIL</name>
<keyword evidence="6 10" id="KW-1133">Transmembrane helix</keyword>
<keyword evidence="4 10" id="KW-0812">Transmembrane</keyword>
<dbReference type="GO" id="GO:0005886">
    <property type="term" value="C:plasma membrane"/>
    <property type="evidence" value="ECO:0007669"/>
    <property type="project" value="UniProtKB-SubCell"/>
</dbReference>
<dbReference type="Pfam" id="PF02949">
    <property type="entry name" value="7tm_6"/>
    <property type="match status" value="1"/>
</dbReference>
<evidence type="ECO:0000256" key="1">
    <source>
        <dbReference type="ARBA" id="ARBA00004651"/>
    </source>
</evidence>
<feature type="transmembrane region" description="Helical" evidence="10">
    <location>
        <begin position="43"/>
        <end position="68"/>
    </location>
</feature>
<dbReference type="EMBL" id="LR899010">
    <property type="protein sequence ID" value="CAD7083124.1"/>
    <property type="molecule type" value="Genomic_DNA"/>
</dbReference>
<evidence type="ECO:0000256" key="4">
    <source>
        <dbReference type="ARBA" id="ARBA00022692"/>
    </source>
</evidence>
<evidence type="ECO:0000256" key="2">
    <source>
        <dbReference type="ARBA" id="ARBA00022475"/>
    </source>
</evidence>
<evidence type="ECO:0000313" key="11">
    <source>
        <dbReference type="EMBL" id="CAD7083124.1"/>
    </source>
</evidence>
<keyword evidence="5" id="KW-0552">Olfaction</keyword>
<accession>A0A7R8UMB9</accession>
<keyword evidence="7 10" id="KW-0472">Membrane</keyword>
<keyword evidence="12" id="KW-1185">Reference proteome</keyword>
<dbReference type="GO" id="GO:0005549">
    <property type="term" value="F:odorant binding"/>
    <property type="evidence" value="ECO:0007669"/>
    <property type="project" value="InterPro"/>
</dbReference>
<dbReference type="GO" id="GO:0004984">
    <property type="term" value="F:olfactory receptor activity"/>
    <property type="evidence" value="ECO:0007669"/>
    <property type="project" value="InterPro"/>
</dbReference>
<dbReference type="AlphaFoldDB" id="A0A7R8UMB9"/>
<keyword evidence="2" id="KW-1003">Cell membrane</keyword>
<gene>
    <name evidence="11" type="ORF">HERILL_LOCUS6106</name>
</gene>
<keyword evidence="9" id="KW-0807">Transducer</keyword>
<proteinExistence type="predicted"/>
<feature type="transmembrane region" description="Helical" evidence="10">
    <location>
        <begin position="137"/>
        <end position="156"/>
    </location>
</feature>
<sequence length="160" mass="18324">MATDSVSKELRVHSLKINVIVAQVFGVPLILRENTKCTRFLVVSYFLLCLILFDILYLFCELFDLFYVGNNINAIAQNFCLTISHFGGCLKFLNIMYRSHDLQSIIEELRRLPSAYMVKPDHDNLLRSSEKVNMRIVKIYVSTIVVTFFVSFGTLIQGAS</sequence>
<dbReference type="GO" id="GO:0007165">
    <property type="term" value="P:signal transduction"/>
    <property type="evidence" value="ECO:0007669"/>
    <property type="project" value="UniProtKB-KW"/>
</dbReference>
<reference evidence="11 12" key="1">
    <citation type="submission" date="2020-11" db="EMBL/GenBank/DDBJ databases">
        <authorList>
            <person name="Wallbank WR R."/>
            <person name="Pardo Diaz C."/>
            <person name="Kozak K."/>
            <person name="Martin S."/>
            <person name="Jiggins C."/>
            <person name="Moest M."/>
            <person name="Warren A I."/>
            <person name="Generalovic N T."/>
            <person name="Byers J.R.P. K."/>
            <person name="Montejo-Kovacevich G."/>
            <person name="Yen C E."/>
        </authorList>
    </citation>
    <scope>NUCLEOTIDE SEQUENCE [LARGE SCALE GENOMIC DNA]</scope>
</reference>
<evidence type="ECO:0000256" key="10">
    <source>
        <dbReference type="SAM" id="Phobius"/>
    </source>
</evidence>
<feature type="transmembrane region" description="Helical" evidence="10">
    <location>
        <begin position="74"/>
        <end position="93"/>
    </location>
</feature>
<protein>
    <submittedName>
        <fullName evidence="11">Uncharacterized protein</fullName>
    </submittedName>
</protein>
<evidence type="ECO:0000256" key="9">
    <source>
        <dbReference type="ARBA" id="ARBA00023224"/>
    </source>
</evidence>